<dbReference type="AlphaFoldDB" id="A0A7W8B7E0"/>
<sequence>MATPRQADYILQLLALRERLGEEGGFMTGPTTRAGIEELSKAGASAYIDSLKGSY</sequence>
<organism evidence="1 2">
    <name type="scientific">Streptomyces spectabilis</name>
    <dbReference type="NCBI Taxonomy" id="68270"/>
    <lineage>
        <taxon>Bacteria</taxon>
        <taxon>Bacillati</taxon>
        <taxon>Actinomycetota</taxon>
        <taxon>Actinomycetes</taxon>
        <taxon>Kitasatosporales</taxon>
        <taxon>Streptomycetaceae</taxon>
        <taxon>Streptomyces</taxon>
    </lineage>
</organism>
<gene>
    <name evidence="1" type="ORF">FHS40_009237</name>
</gene>
<dbReference type="RefSeq" id="WP_184927246.1">
    <property type="nucleotide sequence ID" value="NZ_BMSQ01000087.1"/>
</dbReference>
<proteinExistence type="predicted"/>
<protein>
    <submittedName>
        <fullName evidence="1">Uncharacterized protein</fullName>
    </submittedName>
</protein>
<keyword evidence="2" id="KW-1185">Reference proteome</keyword>
<reference evidence="1 2" key="1">
    <citation type="submission" date="2020-08" db="EMBL/GenBank/DDBJ databases">
        <title>Genomic Encyclopedia of Type Strains, Phase III (KMG-III): the genomes of soil and plant-associated and newly described type strains.</title>
        <authorList>
            <person name="Whitman W."/>
        </authorList>
    </citation>
    <scope>NUCLEOTIDE SEQUENCE [LARGE SCALE GENOMIC DNA]</scope>
    <source>
        <strain evidence="1 2">CECT 3146</strain>
    </source>
</reference>
<accession>A0A7W8B7E0</accession>
<dbReference type="EMBL" id="JACHJD010000072">
    <property type="protein sequence ID" value="MBB5110107.1"/>
    <property type="molecule type" value="Genomic_DNA"/>
</dbReference>
<evidence type="ECO:0000313" key="2">
    <source>
        <dbReference type="Proteomes" id="UP000549009"/>
    </source>
</evidence>
<name>A0A7W8B7E0_STRST</name>
<comment type="caution">
    <text evidence="1">The sequence shown here is derived from an EMBL/GenBank/DDBJ whole genome shotgun (WGS) entry which is preliminary data.</text>
</comment>
<dbReference type="Proteomes" id="UP000549009">
    <property type="component" value="Unassembled WGS sequence"/>
</dbReference>
<evidence type="ECO:0000313" key="1">
    <source>
        <dbReference type="EMBL" id="MBB5110107.1"/>
    </source>
</evidence>